<comment type="caution">
    <text evidence="8">The sequence shown here is derived from an EMBL/GenBank/DDBJ whole genome shotgun (WGS) entry which is preliminary data.</text>
</comment>
<keyword evidence="2" id="KW-0963">Cytoplasm</keyword>
<dbReference type="SUPFAM" id="SSF63748">
    <property type="entry name" value="Tudor/PWWP/MBT"/>
    <property type="match status" value="2"/>
</dbReference>
<evidence type="ECO:0000313" key="9">
    <source>
        <dbReference type="Proteomes" id="UP000318571"/>
    </source>
</evidence>
<feature type="region of interest" description="Disordered" evidence="5">
    <location>
        <begin position="398"/>
        <end position="464"/>
    </location>
</feature>
<dbReference type="PANTHER" id="PTHR22948:SF29">
    <property type="entry name" value="FI02030P-RELATED"/>
    <property type="match status" value="1"/>
</dbReference>
<evidence type="ECO:0000256" key="5">
    <source>
        <dbReference type="SAM" id="MobiDB-lite"/>
    </source>
</evidence>
<feature type="compositionally biased region" description="Low complexity" evidence="5">
    <location>
        <begin position="420"/>
        <end position="443"/>
    </location>
</feature>
<evidence type="ECO:0000259" key="7">
    <source>
        <dbReference type="PROSITE" id="PS51644"/>
    </source>
</evidence>
<dbReference type="Proteomes" id="UP000318571">
    <property type="component" value="Chromosome 7"/>
</dbReference>
<dbReference type="PROSITE" id="PS51644">
    <property type="entry name" value="HTH_OST"/>
    <property type="match status" value="1"/>
</dbReference>
<evidence type="ECO:0000256" key="2">
    <source>
        <dbReference type="ARBA" id="ARBA00022490"/>
    </source>
</evidence>
<feature type="region of interest" description="Disordered" evidence="5">
    <location>
        <begin position="172"/>
        <end position="212"/>
    </location>
</feature>
<dbReference type="InterPro" id="IPR025605">
    <property type="entry name" value="OST-HTH/LOTUS_dom"/>
</dbReference>
<dbReference type="GO" id="GO:0034587">
    <property type="term" value="P:piRNA processing"/>
    <property type="evidence" value="ECO:0007669"/>
    <property type="project" value="TreeGrafter"/>
</dbReference>
<reference evidence="8 9" key="1">
    <citation type="journal article" date="2018" name="Nat. Ecol. Evol.">
        <title>Genomic signatures of mitonuclear coevolution across populations of Tigriopus californicus.</title>
        <authorList>
            <person name="Barreto F.S."/>
            <person name="Watson E.T."/>
            <person name="Lima T.G."/>
            <person name="Willett C.S."/>
            <person name="Edmands S."/>
            <person name="Li W."/>
            <person name="Burton R.S."/>
        </authorList>
    </citation>
    <scope>NUCLEOTIDE SEQUENCE [LARGE SCALE GENOMIC DNA]</scope>
    <source>
        <strain evidence="8 9">San Diego</strain>
    </source>
</reference>
<gene>
    <name evidence="8" type="ORF">TCAL_05296</name>
</gene>
<dbReference type="Pfam" id="PF00567">
    <property type="entry name" value="TUDOR"/>
    <property type="match status" value="2"/>
</dbReference>
<sequence length="886" mass="97413">MTLSTEEREKKAKEVKSLIRSLLISSKHGVPLQQIQRDYREIIGTNIPFRDLGHATLEEFLDHAPDTCRVARTAQGYVLHGVATSETAHIAALVAKQAPKKRKNKPIMMPGRRPQSRGMWHPTPFVARGGGARGGRGGFRGVGGWVHPHQRLSTLPQNQVSFNGGGFYGGRSPQVPSQYRGGRQRGGGVTGGSLRPSNNNHGALNGGSHPPLVSPPSKFKPVLEQVMGQLEFKTSPIGKKHISTVVLSNGRRFQTYPHEYPTPEMAEDAACEVALRQLNLSLPGSAAGLAGRENGGPALEAITSSVPKASVSASAKSDWDNFSITESLNQQILALLNGRTNGVWSTQIDVEYEEKYKKVLPPDWRQLLEKYIENHSECPLRVDSPISNRYIILPNLNREATNSNPSPISNGSHVEPKIISTQSPPSSTTNGLPANSASTSSSPPVSPPANRPHNEDRPQQQPPKIKLPVDQYWDVYITNVNSTVNVFLRLLGKDYSEMFDSLVTDMELYYYNDMVIPKVLKPEIGRLYVANVDGDLHRVEVCGIQGIYVTCFYIDFGGSEVILIEALRELAPQFLELPAQAISVQLYGLEHLAENSSASVEVANTLQTKSLVGQVVDPGREGPISLILHDTSADQDVNLNKELSTRFNDEPPELDLSSGPSSLGTGSGLGDHLLPADLASLKELVQADVPGVGQYFDISVSMAANPNYFVVQPWRQGNDLQQLQADINVFYENAKNRRPVTGEDLKQDKYFVALHSDKCWYRIRINSMLDEETAAVRYVDYGDVSMVNIQNLQVLCSKFRNLPMQAVSAKLADIAPKNGDWSTGDSLWFSERVVNKQFVSVIKELSLKEDEGLIEISVSLVDTTHPTDDIFIEKELIESGRAVARI</sequence>
<accession>A0A553P1R1</accession>
<dbReference type="CDD" id="cd09972">
    <property type="entry name" value="LOTUS_TDRD_OSKAR"/>
    <property type="match status" value="1"/>
</dbReference>
<evidence type="ECO:0000259" key="6">
    <source>
        <dbReference type="PROSITE" id="PS50304"/>
    </source>
</evidence>
<keyword evidence="9" id="KW-1185">Reference proteome</keyword>
<dbReference type="AlphaFoldDB" id="A0A553P1R1"/>
<dbReference type="EMBL" id="VCGU01000008">
    <property type="protein sequence ID" value="TRY71634.1"/>
    <property type="molecule type" value="Genomic_DNA"/>
</dbReference>
<keyword evidence="3" id="KW-0677">Repeat</keyword>
<dbReference type="GO" id="GO:0030719">
    <property type="term" value="P:P granule organization"/>
    <property type="evidence" value="ECO:0007669"/>
    <property type="project" value="TreeGrafter"/>
</dbReference>
<evidence type="ECO:0000256" key="4">
    <source>
        <dbReference type="ARBA" id="ARBA00022871"/>
    </source>
</evidence>
<dbReference type="STRING" id="6832.A0A553P1R1"/>
<feature type="region of interest" description="Disordered" evidence="5">
    <location>
        <begin position="96"/>
        <end position="121"/>
    </location>
</feature>
<keyword evidence="4" id="KW-0221">Differentiation</keyword>
<dbReference type="InterPro" id="IPR035437">
    <property type="entry name" value="SNase_OB-fold_sf"/>
</dbReference>
<feature type="domain" description="Tudor" evidence="6">
    <location>
        <begin position="743"/>
        <end position="802"/>
    </location>
</feature>
<feature type="domain" description="HTH OST-type" evidence="7">
    <location>
        <begin position="11"/>
        <end position="83"/>
    </location>
</feature>
<dbReference type="PANTHER" id="PTHR22948">
    <property type="entry name" value="TUDOR DOMAIN CONTAINING PROTEIN"/>
    <property type="match status" value="1"/>
</dbReference>
<dbReference type="InterPro" id="IPR050621">
    <property type="entry name" value="Tudor_domain_containing"/>
</dbReference>
<protein>
    <recommendedName>
        <fullName evidence="10">Tudor domain-containing protein 7</fullName>
    </recommendedName>
</protein>
<evidence type="ECO:0008006" key="10">
    <source>
        <dbReference type="Google" id="ProtNLM"/>
    </source>
</evidence>
<dbReference type="PROSITE" id="PS50304">
    <property type="entry name" value="TUDOR"/>
    <property type="match status" value="1"/>
</dbReference>
<evidence type="ECO:0000313" key="8">
    <source>
        <dbReference type="EMBL" id="TRY71634.1"/>
    </source>
</evidence>
<dbReference type="Gene3D" id="3.30.420.610">
    <property type="entry name" value="LOTUS domain-like"/>
    <property type="match status" value="2"/>
</dbReference>
<dbReference type="GO" id="GO:0043186">
    <property type="term" value="C:P granule"/>
    <property type="evidence" value="ECO:0007669"/>
    <property type="project" value="TreeGrafter"/>
</dbReference>
<feature type="compositionally biased region" description="Polar residues" evidence="5">
    <location>
        <begin position="398"/>
        <end position="412"/>
    </location>
</feature>
<organism evidence="8 9">
    <name type="scientific">Tigriopus californicus</name>
    <name type="common">Marine copepod</name>
    <dbReference type="NCBI Taxonomy" id="6832"/>
    <lineage>
        <taxon>Eukaryota</taxon>
        <taxon>Metazoa</taxon>
        <taxon>Ecdysozoa</taxon>
        <taxon>Arthropoda</taxon>
        <taxon>Crustacea</taxon>
        <taxon>Multicrustacea</taxon>
        <taxon>Hexanauplia</taxon>
        <taxon>Copepoda</taxon>
        <taxon>Harpacticoida</taxon>
        <taxon>Harpacticidae</taxon>
        <taxon>Tigriopus</taxon>
    </lineage>
</organism>
<dbReference type="InterPro" id="IPR002999">
    <property type="entry name" value="Tudor"/>
</dbReference>
<dbReference type="Gene3D" id="2.40.50.90">
    <property type="match status" value="2"/>
</dbReference>
<dbReference type="OMA" id="LYQLENW"/>
<dbReference type="InterPro" id="IPR041966">
    <property type="entry name" value="LOTUS-like"/>
</dbReference>
<dbReference type="SMART" id="SM00333">
    <property type="entry name" value="TUDOR"/>
    <property type="match status" value="2"/>
</dbReference>
<dbReference type="Gene3D" id="2.30.30.140">
    <property type="match status" value="2"/>
</dbReference>
<evidence type="ECO:0000256" key="1">
    <source>
        <dbReference type="ARBA" id="ARBA00004496"/>
    </source>
</evidence>
<feature type="region of interest" description="Disordered" evidence="5">
    <location>
        <begin position="646"/>
        <end position="667"/>
    </location>
</feature>
<evidence type="ECO:0000256" key="3">
    <source>
        <dbReference type="ARBA" id="ARBA00022737"/>
    </source>
</evidence>
<comment type="subcellular location">
    <subcellularLocation>
        <location evidence="1">Cytoplasm</location>
    </subcellularLocation>
</comment>
<keyword evidence="4" id="KW-0744">Spermatogenesis</keyword>
<dbReference type="Pfam" id="PF12872">
    <property type="entry name" value="OST-HTH"/>
    <property type="match status" value="1"/>
</dbReference>
<name>A0A553P1R1_TIGCA</name>
<dbReference type="GO" id="GO:0007283">
    <property type="term" value="P:spermatogenesis"/>
    <property type="evidence" value="ECO:0007669"/>
    <property type="project" value="UniProtKB-KW"/>
</dbReference>
<proteinExistence type="predicted"/>